<dbReference type="FunFam" id="2.10.310.10:FF:000001">
    <property type="entry name" value="Serpin family A member 1"/>
    <property type="match status" value="2"/>
</dbReference>
<gene>
    <name evidence="9" type="ORF">DV515_00002003</name>
</gene>
<dbReference type="Pfam" id="PF00079">
    <property type="entry name" value="Serpin"/>
    <property type="match status" value="3"/>
</dbReference>
<dbReference type="InterPro" id="IPR042185">
    <property type="entry name" value="Serpin_sf_2"/>
</dbReference>
<dbReference type="Gene3D" id="2.30.39.10">
    <property type="entry name" value="Alpha-1-antitrypsin, domain 1"/>
    <property type="match status" value="3"/>
</dbReference>
<dbReference type="InterPro" id="IPR023795">
    <property type="entry name" value="Serpin_CS"/>
</dbReference>
<feature type="domain" description="Serpin" evidence="8">
    <location>
        <begin position="504"/>
        <end position="864"/>
    </location>
</feature>
<feature type="domain" description="Serpin" evidence="8">
    <location>
        <begin position="58"/>
        <end position="416"/>
    </location>
</feature>
<evidence type="ECO:0000313" key="10">
    <source>
        <dbReference type="Proteomes" id="UP000276834"/>
    </source>
</evidence>
<comment type="similarity">
    <text evidence="1 6">Belongs to the serpin family.</text>
</comment>
<dbReference type="PANTHER" id="PTHR11461:SF165">
    <property type="entry name" value="ALPHA-1-ANTITRYPSIN"/>
    <property type="match status" value="1"/>
</dbReference>
<dbReference type="InterPro" id="IPR000215">
    <property type="entry name" value="Serpin_fam"/>
</dbReference>
<evidence type="ECO:0000259" key="8">
    <source>
        <dbReference type="SMART" id="SM00093"/>
    </source>
</evidence>
<feature type="signal peptide" evidence="7">
    <location>
        <begin position="1"/>
        <end position="20"/>
    </location>
</feature>
<dbReference type="SUPFAM" id="SSF56574">
    <property type="entry name" value="Serpins"/>
    <property type="match status" value="3"/>
</dbReference>
<reference evidence="9 10" key="1">
    <citation type="journal article" date="2018" name="Proc. R. Soc. B">
        <title>A non-coding region near Follistatin controls head colour polymorphism in the Gouldian finch.</title>
        <authorList>
            <person name="Toomey M.B."/>
            <person name="Marques C.I."/>
            <person name="Andrade P."/>
            <person name="Araujo P.M."/>
            <person name="Sabatino S."/>
            <person name="Gazda M.A."/>
            <person name="Afonso S."/>
            <person name="Lopes R.J."/>
            <person name="Corbo J.C."/>
            <person name="Carneiro M."/>
        </authorList>
    </citation>
    <scope>NUCLEOTIDE SEQUENCE [LARGE SCALE GENOMIC DNA]</scope>
    <source>
        <strain evidence="9">Red01</strain>
        <tissue evidence="9">Muscle</tissue>
    </source>
</reference>
<evidence type="ECO:0000256" key="6">
    <source>
        <dbReference type="RuleBase" id="RU000411"/>
    </source>
</evidence>
<dbReference type="PANTHER" id="PTHR11461">
    <property type="entry name" value="SERINE PROTEASE INHIBITOR, SERPIN"/>
    <property type="match status" value="1"/>
</dbReference>
<feature type="chain" id="PRO_5017959189" description="Serpin domain-containing protein" evidence="7">
    <location>
        <begin position="21"/>
        <end position="1300"/>
    </location>
</feature>
<feature type="domain" description="Serpin" evidence="8">
    <location>
        <begin position="935"/>
        <end position="1295"/>
    </location>
</feature>
<sequence length="1300" mass="147473">MKCLLCLCLLLATLCAVTHCCPEDIRHEVNNTNLQDGRENLLTYSCDKKGSNYADFVFRFYKQTSSKESDKNVFFSPVSISTAFAMLAVGAKSTTLSQIFEGLGFDDLTETRINDVHESFHKVLSVLNCADANITLNIGNALFTATGYEPQESFLKNTKKFYDADFFSSDFHKPEEATKQINKYVEEKTKGRIPELVGRLDPSTVLVLVNYIYFKAAWEISFDPLRTYEDDFFVNPNASVRVNMMQHDGISNVYYDQDLSCVVVELPYQGTARALLILPDDGKMKQVEDALSKETVCKWDSKLVTRRLNLQLPKFSISGSYDVKTLFEQMGITEVFSGNADLSGISGNHKLQVSQAIHKALLEVDEAGAEAAGATAIIFTRISSAYHTIKFNRPFLILISDKQASTTIFMGKIVDPTKDSGLLTKSFIPIETAESKMKTTFSLCLLLVGLHTVALHHQHPRYRNKQDDAKGTYYPGHSSQWEEASPFKNKTFVKLVLSNADFAFSFYKLVASEAMDKNIFFSPISISASFAMLALGAKAVTLTQILEGLAFNLKKTQEQKIHEGFCQLLHMLNRSNSEFQLSLGNALFIEETLKPLQKFLDDVKSFYESEVLSTDFNNSVGAESQINSYIEEKTNGKIVKLVENLDRLTAMVLVNYVFFKAHWEKPFSMAQTKQEDFFVDQKTPVKVDMMYRKGYYRNYFDEELSCWLVQIPYNGEVAALFVLPDEGKMKQVEDALLKRTITKWEKSLQDRKIHLHIPKFCISGTYDVKNIVKQMGMVNLFTEQADLSGITEEPGLTVSKVIHRAVLNVHENGTEAAGVSVKEVTWRSGDFPRPPRVRFNRPFLLLILDKFTHTVLFIGKITSRVYMKIQFKDSYCIGLFRTMKSALYLCLLFLGLQVQGQQQVQQTPVPADQSQADRENLPYVKLAPSNADFAFKLYKQIRDDMGHGNIFFSPLSISTAFAMLTLGARSNTLRELQKGLAFNLTRMEEQEIHEGFQHILQMLNDPHREDQLNMGNALFVDSRVELLQNFLDGVTNFYHAEPVSSNFQNLPQAIKEINMYVEIKTHGKIVDLVKSLDPETGMVLINYVFFRGSWERPFNSLNTKDDDFFLDDKNSVKVKMMHQKKDFNVHRDEKLSCWVVEIPYTGNVTSLFVLPDQGKMKQMEDALLKETVSNWLRAFEKRNIYLDLPRFSVSGSYDVKSLFKKMGMTEVFSDRADLSGVAKNLLLKVSKAIHKATVDVRENGTEAAAATMLEFVPYSLVLPPPPHITFNRPFLMMLIDKTTDGLLFLGKIVNPTVKED</sequence>
<dbReference type="InterPro" id="IPR023796">
    <property type="entry name" value="Serpin_dom"/>
</dbReference>
<dbReference type="STRING" id="44316.ENSEGOP00005000654"/>
<keyword evidence="2" id="KW-0646">Protease inhibitor</keyword>
<dbReference type="SMART" id="SM00093">
    <property type="entry name" value="SERPIN"/>
    <property type="match status" value="3"/>
</dbReference>
<evidence type="ECO:0000256" key="4">
    <source>
        <dbReference type="ARBA" id="ARBA00022900"/>
    </source>
</evidence>
<dbReference type="Proteomes" id="UP000276834">
    <property type="component" value="Unassembled WGS sequence"/>
</dbReference>
<dbReference type="InterPro" id="IPR036186">
    <property type="entry name" value="Serpin_sf"/>
</dbReference>
<evidence type="ECO:0000256" key="7">
    <source>
        <dbReference type="SAM" id="SignalP"/>
    </source>
</evidence>
<keyword evidence="3 7" id="KW-0732">Signal</keyword>
<dbReference type="FunFam" id="3.30.497.10:FF:000001">
    <property type="entry name" value="Serine protease inhibitor"/>
    <property type="match status" value="3"/>
</dbReference>
<name>A0A3L8SVM3_CHLGU</name>
<dbReference type="PROSITE" id="PS00284">
    <property type="entry name" value="SERPIN"/>
    <property type="match status" value="3"/>
</dbReference>
<dbReference type="InterPro" id="IPR042178">
    <property type="entry name" value="Serpin_sf_1"/>
</dbReference>
<dbReference type="Gene3D" id="2.10.310.10">
    <property type="entry name" value="Serpins superfamily"/>
    <property type="match status" value="2"/>
</dbReference>
<organism evidence="9 10">
    <name type="scientific">Chloebia gouldiae</name>
    <name type="common">Gouldian finch</name>
    <name type="synonym">Erythrura gouldiae</name>
    <dbReference type="NCBI Taxonomy" id="44316"/>
    <lineage>
        <taxon>Eukaryota</taxon>
        <taxon>Metazoa</taxon>
        <taxon>Chordata</taxon>
        <taxon>Craniata</taxon>
        <taxon>Vertebrata</taxon>
        <taxon>Euteleostomi</taxon>
        <taxon>Archelosauria</taxon>
        <taxon>Archosauria</taxon>
        <taxon>Dinosauria</taxon>
        <taxon>Saurischia</taxon>
        <taxon>Theropoda</taxon>
        <taxon>Coelurosauria</taxon>
        <taxon>Aves</taxon>
        <taxon>Neognathae</taxon>
        <taxon>Neoaves</taxon>
        <taxon>Telluraves</taxon>
        <taxon>Australaves</taxon>
        <taxon>Passeriformes</taxon>
        <taxon>Passeroidea</taxon>
        <taxon>Passeridae</taxon>
        <taxon>Chloebia</taxon>
    </lineage>
</organism>
<proteinExistence type="inferred from homology"/>
<evidence type="ECO:0000256" key="3">
    <source>
        <dbReference type="ARBA" id="ARBA00022729"/>
    </source>
</evidence>
<keyword evidence="10" id="KW-1185">Reference proteome</keyword>
<evidence type="ECO:0000256" key="2">
    <source>
        <dbReference type="ARBA" id="ARBA00022690"/>
    </source>
</evidence>
<evidence type="ECO:0000256" key="1">
    <source>
        <dbReference type="ARBA" id="ARBA00009500"/>
    </source>
</evidence>
<comment type="caution">
    <text evidence="9">The sequence shown here is derived from an EMBL/GenBank/DDBJ whole genome shotgun (WGS) entry which is preliminary data.</text>
</comment>
<dbReference type="FunFam" id="2.30.39.10:FF:000003">
    <property type="entry name" value="alpha-1-antitrypsin isoform X1"/>
    <property type="match status" value="3"/>
</dbReference>
<evidence type="ECO:0000256" key="5">
    <source>
        <dbReference type="ARBA" id="ARBA00023180"/>
    </source>
</evidence>
<dbReference type="EMBL" id="QUSF01000004">
    <property type="protein sequence ID" value="RLW10027.1"/>
    <property type="molecule type" value="Genomic_DNA"/>
</dbReference>
<dbReference type="OrthoDB" id="671595at2759"/>
<evidence type="ECO:0000313" key="9">
    <source>
        <dbReference type="EMBL" id="RLW10027.1"/>
    </source>
</evidence>
<protein>
    <recommendedName>
        <fullName evidence="8">Serpin domain-containing protein</fullName>
    </recommendedName>
</protein>
<accession>A0A3L8SVM3</accession>
<dbReference type="Gene3D" id="3.30.497.10">
    <property type="entry name" value="Antithrombin, subunit I, domain 2"/>
    <property type="match status" value="3"/>
</dbReference>
<keyword evidence="4" id="KW-0722">Serine protease inhibitor</keyword>
<dbReference type="GO" id="GO:0004867">
    <property type="term" value="F:serine-type endopeptidase inhibitor activity"/>
    <property type="evidence" value="ECO:0007669"/>
    <property type="project" value="UniProtKB-KW"/>
</dbReference>
<keyword evidence="5" id="KW-0325">Glycoprotein</keyword>
<dbReference type="GO" id="GO:0005615">
    <property type="term" value="C:extracellular space"/>
    <property type="evidence" value="ECO:0007669"/>
    <property type="project" value="InterPro"/>
</dbReference>